<dbReference type="GeneID" id="29069303"/>
<dbReference type="RefSeq" id="YP_009293149.1">
    <property type="nucleotide sequence ID" value="NC_031127.1"/>
</dbReference>
<proteinExistence type="predicted"/>
<dbReference type="EMBL" id="KX397368">
    <property type="protein sequence ID" value="ANZ49263.1"/>
    <property type="molecule type" value="Genomic_DNA"/>
</dbReference>
<evidence type="ECO:0000313" key="2">
    <source>
        <dbReference type="Proteomes" id="UP000203302"/>
    </source>
</evidence>
<accession>A0A1B2IDB7</accession>
<gene>
    <name evidence="1" type="ORF">HUXLEY_181</name>
</gene>
<dbReference type="KEGG" id="vg:29069303"/>
<dbReference type="OrthoDB" id="15887at10239"/>
<dbReference type="Proteomes" id="UP000203302">
    <property type="component" value="Segment"/>
</dbReference>
<organism evidence="1 2">
    <name type="scientific">Erwinia phage vB_EamM_Huxley</name>
    <dbReference type="NCBI Taxonomy" id="1883373"/>
    <lineage>
        <taxon>Viruses</taxon>
        <taxon>Duplodnaviria</taxon>
        <taxon>Heunggongvirae</taxon>
        <taxon>Uroviricota</taxon>
        <taxon>Caudoviricetes</taxon>
        <taxon>Chimalliviridae</taxon>
        <taxon>Machinavirus</taxon>
        <taxon>Machinavirus machina</taxon>
    </lineage>
</organism>
<evidence type="ECO:0000313" key="1">
    <source>
        <dbReference type="EMBL" id="ANZ49263.1"/>
    </source>
</evidence>
<protein>
    <submittedName>
        <fullName evidence="1">Putative virion structural protein</fullName>
    </submittedName>
</protein>
<name>A0A1B2IDB7_9CAUD</name>
<reference evidence="2" key="1">
    <citation type="submission" date="2016-06" db="EMBL/GenBank/DDBJ databases">
        <authorList>
            <person name="Berg J.A."/>
            <person name="Grossarth S.E."/>
            <person name="Jarvis T.M."/>
            <person name="Merrill B.D."/>
            <person name="Breakwell D.P."/>
            <person name="Hope S."/>
            <person name="Grose J.H."/>
        </authorList>
    </citation>
    <scope>NUCLEOTIDE SEQUENCE [LARGE SCALE GENOMIC DNA]</scope>
</reference>
<sequence>MAVVFDPHQKLPGNKITGEPGTVIGTKYRMLVPKNGPFYTGSLVVKSAGKVLKLASDYVITHPYMTSMQRTGRSTHGMVWIINPNYTQNFTLDYHAVGIGVGSTAQVNAERDRNKDVFPSECQWEMVIGDVYFPPVDIQFDWENWKGERELMNAIAAIGKKLAQVPTDSDGSDVLTILKKYHELVDKLYRTSPAIAHVTDKNNPHGDDSYGRMRAIEKNGIADDATLVYGRTQAQLATYVNGLSAKASDFTDKMLRTGADRTITGTFTMLPGLSSVTSSKDAESNGVGTNLQVDDKAVRALARDNIRVSAGNQPITFTAGANTFVLYPDSRGLRWNNKILLDPTTVGQYLPGNSGGGDGIYYGANTPTVSITGNGIETQPFILTFLPPSDTDVNTLAMRLLTSEFGDSQTLAATPALIKKLAQTFTGKLEKARAYINGVSLASSVTIDKYTLNLGSVENISDDALPVSTAQATEFAKYAQVGHTHDAAAFGIGSATTAKAGLIRYGGLVNDATLALDGSYVLQQLKDVAKLEAVQDNSDPNAVIDILRYGESGNGAIQAAVTITGWMVSIKANNYFVGRDYTVPLTTFNVAELFPASHVDATFGIFVDIVDNAAVYVIKDSTNLAESETMTRIGDIVTDEDSVISASVRNVTRLGDYRELSDHAENVSAHTPRAITQAAFGYTYGKEGVSWAGGSGSVNTVGSDWREFAIDGLTALAAGYPIDGGFQVTTTYRAGWVNLTPISNADGVGVNFTPDETTVSGDGLLHLLAYKKGAAFRTLSLAVTTSGVNSPAGNRVNLALCGNWGAAGATPSFTLGIDESRYAIASSFDRLNPRLTYGLNRGPSIVITGTVKLLNYTIKYTITLSTVASTMVIERVETGEKSTTDITSRLAAADIDVAMLLSTPEKPIYFGVGAALNKTVKIMVSYTAGQFNAQHRYVTALDYLNNYSELGRVRVYEGLAGNSQAIDLKKSVIANNIAAAKWGDGLPSAINYVGMDLQLVGNNYKAIVFRD</sequence>